<protein>
    <submittedName>
        <fullName evidence="1">Uncharacterized protein</fullName>
    </submittedName>
</protein>
<evidence type="ECO:0000313" key="2">
    <source>
        <dbReference type="Proteomes" id="UP001054945"/>
    </source>
</evidence>
<dbReference type="EMBL" id="BPLR01010537">
    <property type="protein sequence ID" value="GIY39962.1"/>
    <property type="molecule type" value="Genomic_DNA"/>
</dbReference>
<proteinExistence type="predicted"/>
<organism evidence="1 2">
    <name type="scientific">Caerostris extrusa</name>
    <name type="common">Bark spider</name>
    <name type="synonym">Caerostris bankana</name>
    <dbReference type="NCBI Taxonomy" id="172846"/>
    <lineage>
        <taxon>Eukaryota</taxon>
        <taxon>Metazoa</taxon>
        <taxon>Ecdysozoa</taxon>
        <taxon>Arthropoda</taxon>
        <taxon>Chelicerata</taxon>
        <taxon>Arachnida</taxon>
        <taxon>Araneae</taxon>
        <taxon>Araneomorphae</taxon>
        <taxon>Entelegynae</taxon>
        <taxon>Araneoidea</taxon>
        <taxon>Araneidae</taxon>
        <taxon>Caerostris</taxon>
    </lineage>
</organism>
<evidence type="ECO:0000313" key="1">
    <source>
        <dbReference type="EMBL" id="GIY39962.1"/>
    </source>
</evidence>
<dbReference type="Proteomes" id="UP001054945">
    <property type="component" value="Unassembled WGS sequence"/>
</dbReference>
<sequence length="93" mass="10509">MLGERSFSRTVLEAAFLAKMLFQPPTLRSLITLLYGCGIKSIAQHFLQESRIANAFLAMRCHHVVKLGVVEELQMVLLLLLENKGRQRTAIAR</sequence>
<accession>A0AAV4T4Y6</accession>
<name>A0AAV4T4Y6_CAEEX</name>
<gene>
    <name evidence="1" type="ORF">CEXT_655511</name>
</gene>
<comment type="caution">
    <text evidence="1">The sequence shown here is derived from an EMBL/GenBank/DDBJ whole genome shotgun (WGS) entry which is preliminary data.</text>
</comment>
<reference evidence="1 2" key="1">
    <citation type="submission" date="2021-06" db="EMBL/GenBank/DDBJ databases">
        <title>Caerostris extrusa draft genome.</title>
        <authorList>
            <person name="Kono N."/>
            <person name="Arakawa K."/>
        </authorList>
    </citation>
    <scope>NUCLEOTIDE SEQUENCE [LARGE SCALE GENOMIC DNA]</scope>
</reference>
<keyword evidence="2" id="KW-1185">Reference proteome</keyword>
<dbReference type="AlphaFoldDB" id="A0AAV4T4Y6"/>